<evidence type="ECO:0000256" key="3">
    <source>
        <dbReference type="ARBA" id="ARBA00023274"/>
    </source>
</evidence>
<dbReference type="HAMAP" id="MF_00514">
    <property type="entry name" value="Ribosomal_bL35"/>
    <property type="match status" value="1"/>
</dbReference>
<dbReference type="OrthoDB" id="35947at2759"/>
<dbReference type="Proteomes" id="UP000019335">
    <property type="component" value="Chloroplast"/>
</dbReference>
<dbReference type="SUPFAM" id="SSF143034">
    <property type="entry name" value="L35p-like"/>
    <property type="match status" value="1"/>
</dbReference>
<evidence type="ECO:0000313" key="7">
    <source>
        <dbReference type="EMBL" id="AHX25116.1"/>
    </source>
</evidence>
<organism evidence="5 8">
    <name type="scientific">Nannochloropsis gaditana</name>
    <dbReference type="NCBI Taxonomy" id="72520"/>
    <lineage>
        <taxon>Eukaryota</taxon>
        <taxon>Sar</taxon>
        <taxon>Stramenopiles</taxon>
        <taxon>Ochrophyta</taxon>
        <taxon>Eustigmatophyceae</taxon>
        <taxon>Eustigmatales</taxon>
        <taxon>Monodopsidaceae</taxon>
        <taxon>Nannochloropsis</taxon>
    </lineage>
</organism>
<dbReference type="AlphaFoldDB" id="K9ZVA2"/>
<dbReference type="PROSITE" id="PS00936">
    <property type="entry name" value="RIBOSOMAL_L35"/>
    <property type="match status" value="1"/>
</dbReference>
<dbReference type="PRINTS" id="PR00064">
    <property type="entry name" value="RIBOSOMALL35"/>
</dbReference>
<dbReference type="InterPro" id="IPR037229">
    <property type="entry name" value="Ribosomal_bL35_sf"/>
</dbReference>
<dbReference type="GeneID" id="14411696"/>
<keyword evidence="5" id="KW-0934">Plastid</keyword>
<evidence type="ECO:0000313" key="6">
    <source>
        <dbReference type="EMBL" id="AGI98716.1"/>
    </source>
</evidence>
<protein>
    <recommendedName>
        <fullName evidence="4">Large ribosomal subunit protein bL35c</fullName>
    </recommendedName>
</protein>
<dbReference type="NCBIfam" id="TIGR00001">
    <property type="entry name" value="rpmI_bact"/>
    <property type="match status" value="1"/>
</dbReference>
<geneLocation type="chloroplast" evidence="5"/>
<proteinExistence type="inferred from homology"/>
<keyword evidence="2 4" id="KW-0689">Ribosomal protein</keyword>
<dbReference type="GO" id="GO:1990904">
    <property type="term" value="C:ribonucleoprotein complex"/>
    <property type="evidence" value="ECO:0007669"/>
    <property type="project" value="UniProtKB-KW"/>
</dbReference>
<evidence type="ECO:0000256" key="2">
    <source>
        <dbReference type="ARBA" id="ARBA00022980"/>
    </source>
</evidence>
<dbReference type="GO" id="GO:0006412">
    <property type="term" value="P:translation"/>
    <property type="evidence" value="ECO:0007669"/>
    <property type="project" value="UniProtKB-UniRule"/>
</dbReference>
<reference evidence="5 8" key="1">
    <citation type="submission" date="2012-10" db="EMBL/GenBank/DDBJ databases">
        <title>Genome sequencing and transcriptome profiling of the oil producing microalga Nannochloropsis gaditana.</title>
        <authorList>
            <person name="Corteggiani Carpinelli E."/>
            <person name="Telatin A."/>
            <person name="Vitulo N."/>
            <person name="D'Angelo M."/>
            <person name="Forcato C."/>
            <person name="Vezzi A."/>
            <person name="Valle G."/>
        </authorList>
    </citation>
    <scope>NUCLEOTIDE SEQUENCE [LARGE SCALE GENOMIC DNA]</scope>
    <source>
        <strain evidence="5">3B</strain>
        <strain evidence="8">B-31</strain>
    </source>
</reference>
<dbReference type="GO" id="GO:0005840">
    <property type="term" value="C:ribosome"/>
    <property type="evidence" value="ECO:0007669"/>
    <property type="project" value="UniProtKB-KW"/>
</dbReference>
<dbReference type="InterPro" id="IPR021137">
    <property type="entry name" value="Ribosomal_bL35-like"/>
</dbReference>
<dbReference type="EMBL" id="KC598084">
    <property type="protein sequence ID" value="AGI98716.1"/>
    <property type="molecule type" value="Genomic_DNA"/>
</dbReference>
<accession>K9ZVA2</accession>
<keyword evidence="3 4" id="KW-0687">Ribonucleoprotein</keyword>
<gene>
    <name evidence="4 5" type="primary">rpl35</name>
    <name evidence="7" type="ORF">Naga00067</name>
    <name evidence="5" type="ORF">Naga_1Chloroplast106</name>
</gene>
<dbReference type="Pfam" id="PF01632">
    <property type="entry name" value="Ribosomal_L35p"/>
    <property type="match status" value="1"/>
</dbReference>
<dbReference type="InterPro" id="IPR018265">
    <property type="entry name" value="Ribosomal_bL35_CS"/>
</dbReference>
<evidence type="ECO:0000256" key="4">
    <source>
        <dbReference type="HAMAP-Rule" id="MF_00514"/>
    </source>
</evidence>
<sequence>MNKSKTRKSAVKRYKQTANKNFIRKKAFKGHLLQKKSSSRKRRLCSTITVGNTEKLTVKKFFNN</sequence>
<keyword evidence="5" id="KW-0150">Chloroplast</keyword>
<comment type="similarity">
    <text evidence="1 4">Belongs to the bacterial ribosomal protein bL35 family.</text>
</comment>
<dbReference type="Gene3D" id="4.10.410.60">
    <property type="match status" value="1"/>
</dbReference>
<name>K9ZVA2_9STRA</name>
<comment type="subcellular location">
    <subcellularLocation>
        <location evidence="4">Plastid</location>
        <location evidence="4">Chloroplast</location>
    </subcellularLocation>
</comment>
<dbReference type="GO" id="GO:0009507">
    <property type="term" value="C:chloroplast"/>
    <property type="evidence" value="ECO:0007669"/>
    <property type="project" value="UniProtKB-SubCell"/>
</dbReference>
<dbReference type="EMBL" id="KC012944">
    <property type="protein sequence ID" value="AFZ64314.1"/>
    <property type="molecule type" value="Genomic_DNA"/>
</dbReference>
<reference evidence="6" key="2">
    <citation type="journal article" date="2013" name="BMC Genomics">
        <title>Nannochloropsis plastid and mitochondrial phylogenomes reveal organelle diversification mechanism and intragenus phylotyping strategy in microalgae.</title>
        <authorList>
            <person name="Wei L."/>
            <person name="Xin Y."/>
            <person name="Wang D."/>
            <person name="Jing X."/>
            <person name="Zhou Q."/>
            <person name="Su X."/>
            <person name="Jia J."/>
            <person name="Ning K."/>
            <person name="Chen F."/>
            <person name="Hu Q."/>
            <person name="Xu J."/>
        </authorList>
    </citation>
    <scope>NUCLEOTIDE SEQUENCE</scope>
    <source>
        <strain evidence="6">CCMP527</strain>
    </source>
</reference>
<evidence type="ECO:0000256" key="1">
    <source>
        <dbReference type="ARBA" id="ARBA00006598"/>
    </source>
</evidence>
<dbReference type="RefSeq" id="YP_007317050.1">
    <property type="nucleotide sequence ID" value="NC_020014.1"/>
</dbReference>
<evidence type="ECO:0000313" key="8">
    <source>
        <dbReference type="Proteomes" id="UP000019335"/>
    </source>
</evidence>
<dbReference type="EMBL" id="KJ410682">
    <property type="protein sequence ID" value="AHX25116.1"/>
    <property type="molecule type" value="Genomic_DNA"/>
</dbReference>
<dbReference type="InterPro" id="IPR001706">
    <property type="entry name" value="Ribosomal_bL35"/>
</dbReference>
<dbReference type="GO" id="GO:0003735">
    <property type="term" value="F:structural constituent of ribosome"/>
    <property type="evidence" value="ECO:0007669"/>
    <property type="project" value="InterPro"/>
</dbReference>
<reference evidence="7" key="3">
    <citation type="journal article" date="2014" name="BMC Genomics">
        <title>A pangenomic analysis of the Nannochloropsis organellar genomes reveals novel genetic variations in key metabolic genes.</title>
        <authorList>
            <person name="Starkenburg S.R."/>
            <person name="Kwon K.J."/>
            <person name="Jha R.K."/>
            <person name="McKay C."/>
            <person name="Jacobs M."/>
            <person name="Chertkov O."/>
            <person name="Twary S."/>
            <person name="Rocap G."/>
            <person name="Cattolico R.A."/>
        </authorList>
    </citation>
    <scope>NUCLEOTIDE SEQUENCE</scope>
    <source>
        <strain evidence="7">CCMP526</strain>
    </source>
</reference>
<evidence type="ECO:0000313" key="5">
    <source>
        <dbReference type="EMBL" id="AFZ64314.1"/>
    </source>
</evidence>
<keyword evidence="8" id="KW-1185">Reference proteome</keyword>